<evidence type="ECO:0000256" key="1">
    <source>
        <dbReference type="SAM" id="Phobius"/>
    </source>
</evidence>
<keyword evidence="1" id="KW-0472">Membrane</keyword>
<protein>
    <submittedName>
        <fullName evidence="2">DUF4345 domain-containing protein</fullName>
    </submittedName>
</protein>
<organism evidence="2 3">
    <name type="scientific">Agaribacillus aureus</name>
    <dbReference type="NCBI Taxonomy" id="3051825"/>
    <lineage>
        <taxon>Bacteria</taxon>
        <taxon>Pseudomonadati</taxon>
        <taxon>Bacteroidota</taxon>
        <taxon>Cytophagia</taxon>
        <taxon>Cytophagales</taxon>
        <taxon>Splendidivirgaceae</taxon>
        <taxon>Agaribacillus</taxon>
    </lineage>
</organism>
<dbReference type="EMBL" id="JAUJEB010000006">
    <property type="protein sequence ID" value="MDN5215151.1"/>
    <property type="molecule type" value="Genomic_DNA"/>
</dbReference>
<name>A0ABT8LFM1_9BACT</name>
<keyword evidence="1" id="KW-1133">Transmembrane helix</keyword>
<comment type="caution">
    <text evidence="2">The sequence shown here is derived from an EMBL/GenBank/DDBJ whole genome shotgun (WGS) entry which is preliminary data.</text>
</comment>
<evidence type="ECO:0000313" key="2">
    <source>
        <dbReference type="EMBL" id="MDN5215151.1"/>
    </source>
</evidence>
<accession>A0ABT8LFM1</accession>
<keyword evidence="1" id="KW-0812">Transmembrane</keyword>
<keyword evidence="3" id="KW-1185">Reference proteome</keyword>
<dbReference type="Proteomes" id="UP001172083">
    <property type="component" value="Unassembled WGS sequence"/>
</dbReference>
<dbReference type="InterPro" id="IPR025597">
    <property type="entry name" value="DUF4345"/>
</dbReference>
<feature type="transmembrane region" description="Helical" evidence="1">
    <location>
        <begin position="6"/>
        <end position="24"/>
    </location>
</feature>
<evidence type="ECO:0000313" key="3">
    <source>
        <dbReference type="Proteomes" id="UP001172083"/>
    </source>
</evidence>
<dbReference type="RefSeq" id="WP_346760490.1">
    <property type="nucleotide sequence ID" value="NZ_JAUJEB010000006.1"/>
</dbReference>
<feature type="transmembrane region" description="Helical" evidence="1">
    <location>
        <begin position="105"/>
        <end position="124"/>
    </location>
</feature>
<feature type="transmembrane region" description="Helical" evidence="1">
    <location>
        <begin position="51"/>
        <end position="69"/>
    </location>
</feature>
<sequence length="128" mass="13823">MEIIKIIILGLSGLLLLFAGLMRLTNPIKTYLKNSGITLENDINLMNEIRGVSSVMLCSGIIILLGTIVPVLTTFSFVVATLIFLGFAIGRLFSNVVDGKPNKQLITGLISELVLGTANVFYLVNILV</sequence>
<proteinExistence type="predicted"/>
<reference evidence="2" key="1">
    <citation type="submission" date="2023-06" db="EMBL/GenBank/DDBJ databases">
        <title>Genomic of Agaribacillus aureum.</title>
        <authorList>
            <person name="Wang G."/>
        </authorList>
    </citation>
    <scope>NUCLEOTIDE SEQUENCE</scope>
    <source>
        <strain evidence="2">BMA12</strain>
    </source>
</reference>
<gene>
    <name evidence="2" type="ORF">QQ020_23935</name>
</gene>
<feature type="transmembrane region" description="Helical" evidence="1">
    <location>
        <begin position="75"/>
        <end position="93"/>
    </location>
</feature>
<dbReference type="Pfam" id="PF14248">
    <property type="entry name" value="DUF4345"/>
    <property type="match status" value="1"/>
</dbReference>